<dbReference type="AlphaFoldDB" id="G0EGA1"/>
<dbReference type="STRING" id="694429.Pyrfu_1267"/>
<organism evidence="1 2">
    <name type="scientific">Pyrolobus fumarii (strain DSM 11204 / 1A)</name>
    <dbReference type="NCBI Taxonomy" id="694429"/>
    <lineage>
        <taxon>Archaea</taxon>
        <taxon>Thermoproteota</taxon>
        <taxon>Thermoprotei</taxon>
        <taxon>Desulfurococcales</taxon>
        <taxon>Pyrodictiaceae</taxon>
        <taxon>Pyrolobus</taxon>
    </lineage>
</organism>
<evidence type="ECO:0000313" key="2">
    <source>
        <dbReference type="Proteomes" id="UP000001037"/>
    </source>
</evidence>
<dbReference type="RefSeq" id="WP_014026803.1">
    <property type="nucleotide sequence ID" value="NC_015931.1"/>
</dbReference>
<evidence type="ECO:0000313" key="1">
    <source>
        <dbReference type="EMBL" id="AEM39126.1"/>
    </source>
</evidence>
<dbReference type="KEGG" id="pfm:Pyrfu_1267"/>
<keyword evidence="2" id="KW-1185">Reference proteome</keyword>
<name>G0EGA1_PYRF1</name>
<dbReference type="EMBL" id="CP002838">
    <property type="protein sequence ID" value="AEM39126.1"/>
    <property type="molecule type" value="Genomic_DNA"/>
</dbReference>
<dbReference type="HOGENOM" id="CLU_2985822_0_0_2"/>
<proteinExistence type="predicted"/>
<gene>
    <name evidence="1" type="ordered locus">Pyrfu_1267</name>
</gene>
<dbReference type="GeneID" id="52281881"/>
<dbReference type="Proteomes" id="UP000001037">
    <property type="component" value="Chromosome"/>
</dbReference>
<accession>G0EGA1</accession>
<protein>
    <submittedName>
        <fullName evidence="1">Uncharacterized protein</fullName>
    </submittedName>
</protein>
<sequence length="57" mass="5969">MHETTKIAVVDSSLVVEALVPSEHTEAARRTLEALATTAAMLAPQRSLPGGGPQWAT</sequence>
<reference evidence="1 2" key="1">
    <citation type="journal article" date="2011" name="Stand. Genomic Sci.">
        <title>Complete genome sequence of the hyperthermophilic chemolithoautotroph Pyrolobus fumarii type strain (1A).</title>
        <authorList>
            <person name="Anderson I."/>
            <person name="Goker M."/>
            <person name="Nolan M."/>
            <person name="Lucas S."/>
            <person name="Hammon N."/>
            <person name="Deshpande S."/>
            <person name="Cheng J.F."/>
            <person name="Tapia R."/>
            <person name="Han C."/>
            <person name="Goodwin L."/>
            <person name="Pitluck S."/>
            <person name="Huntemann M."/>
            <person name="Liolios K."/>
            <person name="Ivanova N."/>
            <person name="Pagani I."/>
            <person name="Mavromatis K."/>
            <person name="Ovchinikova G."/>
            <person name="Pati A."/>
            <person name="Chen A."/>
            <person name="Palaniappan K."/>
            <person name="Land M."/>
            <person name="Hauser L."/>
            <person name="Brambilla E.M."/>
            <person name="Huber H."/>
            <person name="Yasawong M."/>
            <person name="Rohde M."/>
            <person name="Spring S."/>
            <person name="Abt B."/>
            <person name="Sikorski J."/>
            <person name="Wirth R."/>
            <person name="Detter J.C."/>
            <person name="Woyke T."/>
            <person name="Bristow J."/>
            <person name="Eisen J.A."/>
            <person name="Markowitz V."/>
            <person name="Hugenholtz P."/>
            <person name="Kyrpides N.C."/>
            <person name="Klenk H.P."/>
            <person name="Lapidus A."/>
        </authorList>
    </citation>
    <scope>NUCLEOTIDE SEQUENCE [LARGE SCALE GENOMIC DNA]</scope>
    <source>
        <strain evidence="2">DSM 11204 / 1A</strain>
    </source>
</reference>
<dbReference type="InParanoid" id="G0EGA1"/>